<reference evidence="1 2" key="1">
    <citation type="submission" date="2021-06" db="EMBL/GenBank/DDBJ databases">
        <title>Caerostris darwini draft genome.</title>
        <authorList>
            <person name="Kono N."/>
            <person name="Arakawa K."/>
        </authorList>
    </citation>
    <scope>NUCLEOTIDE SEQUENCE [LARGE SCALE GENOMIC DNA]</scope>
</reference>
<proteinExistence type="predicted"/>
<evidence type="ECO:0000313" key="1">
    <source>
        <dbReference type="EMBL" id="GIY48795.1"/>
    </source>
</evidence>
<evidence type="ECO:0000313" key="2">
    <source>
        <dbReference type="Proteomes" id="UP001054837"/>
    </source>
</evidence>
<keyword evidence="2" id="KW-1185">Reference proteome</keyword>
<dbReference type="AlphaFoldDB" id="A0AAV4TQL3"/>
<comment type="caution">
    <text evidence="1">The sequence shown here is derived from an EMBL/GenBank/DDBJ whole genome shotgun (WGS) entry which is preliminary data.</text>
</comment>
<organism evidence="1 2">
    <name type="scientific">Caerostris darwini</name>
    <dbReference type="NCBI Taxonomy" id="1538125"/>
    <lineage>
        <taxon>Eukaryota</taxon>
        <taxon>Metazoa</taxon>
        <taxon>Ecdysozoa</taxon>
        <taxon>Arthropoda</taxon>
        <taxon>Chelicerata</taxon>
        <taxon>Arachnida</taxon>
        <taxon>Araneae</taxon>
        <taxon>Araneomorphae</taxon>
        <taxon>Entelegynae</taxon>
        <taxon>Araneoidea</taxon>
        <taxon>Araneidae</taxon>
        <taxon>Caerostris</taxon>
    </lineage>
</organism>
<sequence length="83" mass="9405">MHLSYIMGRSQSKQIALLVMTRPVCLGTSTNGMSLQIPATRCERGFQHWRHLGFVGPFPAWCAAASELFWPILYNWVKSLVIP</sequence>
<dbReference type="Proteomes" id="UP001054837">
    <property type="component" value="Unassembled WGS sequence"/>
</dbReference>
<accession>A0AAV4TQL3</accession>
<dbReference type="EMBL" id="BPLQ01010149">
    <property type="protein sequence ID" value="GIY48795.1"/>
    <property type="molecule type" value="Genomic_DNA"/>
</dbReference>
<name>A0AAV4TQL3_9ARAC</name>
<gene>
    <name evidence="1" type="ORF">CDAR_315111</name>
</gene>
<protein>
    <submittedName>
        <fullName evidence="1">Uncharacterized protein</fullName>
    </submittedName>
</protein>